<comment type="catalytic activity">
    <reaction evidence="6">
        <text>dopamine + (9Z)-octadecenoyl-CoA = N-(9Z-octadecanoyl)-dopamine + CoA + H(+)</text>
        <dbReference type="Rhea" id="RHEA:51380"/>
        <dbReference type="ChEBI" id="CHEBI:15378"/>
        <dbReference type="ChEBI" id="CHEBI:31883"/>
        <dbReference type="ChEBI" id="CHEBI:57287"/>
        <dbReference type="ChEBI" id="CHEBI:57387"/>
        <dbReference type="ChEBI" id="CHEBI:59905"/>
    </reaction>
    <physiologicalReaction direction="left-to-right" evidence="6">
        <dbReference type="Rhea" id="RHEA:51381"/>
    </physiologicalReaction>
</comment>
<dbReference type="EMBL" id="CAJHNJ030000006">
    <property type="protein sequence ID" value="CAG9101122.1"/>
    <property type="molecule type" value="Genomic_DNA"/>
</dbReference>
<dbReference type="AlphaFoldDB" id="A0A8S4DPV3"/>
<evidence type="ECO:0000256" key="8">
    <source>
        <dbReference type="ARBA" id="ARBA00051284"/>
    </source>
</evidence>
<dbReference type="Proteomes" id="UP000653454">
    <property type="component" value="Unassembled WGS sequence"/>
</dbReference>
<comment type="catalytic activity">
    <reaction evidence="12">
        <text>dopamine + hexadecanoyl-CoA = N-hexadecanoyl-dopamine + CoA + H(+)</text>
        <dbReference type="Rhea" id="RHEA:51376"/>
        <dbReference type="ChEBI" id="CHEBI:15378"/>
        <dbReference type="ChEBI" id="CHEBI:57287"/>
        <dbReference type="ChEBI" id="CHEBI:57379"/>
        <dbReference type="ChEBI" id="CHEBI:59905"/>
        <dbReference type="ChEBI" id="CHEBI:134058"/>
    </reaction>
    <physiologicalReaction direction="left-to-right" evidence="12">
        <dbReference type="Rhea" id="RHEA:51377"/>
    </physiologicalReaction>
</comment>
<evidence type="ECO:0000256" key="6">
    <source>
        <dbReference type="ARBA" id="ARBA00050189"/>
    </source>
</evidence>
<dbReference type="PANTHER" id="PTHR20905:SF1">
    <property type="entry name" value="AT07410P-RELATED"/>
    <property type="match status" value="1"/>
</dbReference>
<comment type="pathway">
    <text evidence="3">Aromatic compound metabolism; melatonin biosynthesis; melatonin from serotonin: step 1/2.</text>
</comment>
<dbReference type="EC" id="2.3.1.87" evidence="5"/>
<dbReference type="InterPro" id="IPR000182">
    <property type="entry name" value="GNAT_dom"/>
</dbReference>
<dbReference type="Gene3D" id="3.40.630.30">
    <property type="match status" value="1"/>
</dbReference>
<comment type="catalytic activity">
    <reaction evidence="9">
        <text>dopamine + acetyl-CoA = N-acetyldopamine + CoA + H(+)</text>
        <dbReference type="Rhea" id="RHEA:51388"/>
        <dbReference type="ChEBI" id="CHEBI:15378"/>
        <dbReference type="ChEBI" id="CHEBI:57287"/>
        <dbReference type="ChEBI" id="CHEBI:57288"/>
        <dbReference type="ChEBI" id="CHEBI:59905"/>
        <dbReference type="ChEBI" id="CHEBI:125678"/>
    </reaction>
    <physiologicalReaction direction="left-to-right" evidence="9">
        <dbReference type="Rhea" id="RHEA:51389"/>
    </physiologicalReaction>
</comment>
<gene>
    <name evidence="15" type="ORF">PLXY2_LOCUS2558</name>
</gene>
<evidence type="ECO:0000313" key="16">
    <source>
        <dbReference type="Proteomes" id="UP000653454"/>
    </source>
</evidence>
<evidence type="ECO:0000256" key="13">
    <source>
        <dbReference type="ARBA" id="ARBA00052491"/>
    </source>
</evidence>
<comment type="catalytic activity">
    <reaction evidence="7">
        <text>serotonin + octadecanoyl-CoA = N-octadecanoyl-serotonin + CoA + H(+)</text>
        <dbReference type="Rhea" id="RHEA:51400"/>
        <dbReference type="ChEBI" id="CHEBI:15378"/>
        <dbReference type="ChEBI" id="CHEBI:57287"/>
        <dbReference type="ChEBI" id="CHEBI:57394"/>
        <dbReference type="ChEBI" id="CHEBI:134065"/>
        <dbReference type="ChEBI" id="CHEBI:350546"/>
    </reaction>
    <physiologicalReaction direction="left-to-right" evidence="7">
        <dbReference type="Rhea" id="RHEA:51401"/>
    </physiologicalReaction>
</comment>
<evidence type="ECO:0000259" key="14">
    <source>
        <dbReference type="Pfam" id="PF00583"/>
    </source>
</evidence>
<dbReference type="InterPro" id="IPR016181">
    <property type="entry name" value="Acyl_CoA_acyltransferase"/>
</dbReference>
<keyword evidence="16" id="KW-1185">Reference proteome</keyword>
<feature type="domain" description="N-acetyltransferase" evidence="14">
    <location>
        <begin position="121"/>
        <end position="173"/>
    </location>
</feature>
<evidence type="ECO:0000256" key="2">
    <source>
        <dbReference type="ARBA" id="ARBA00023315"/>
    </source>
</evidence>
<dbReference type="FunFam" id="3.40.630.30:FF:000046">
    <property type="entry name" value="Dopamine N-acetyltransferase"/>
    <property type="match status" value="1"/>
</dbReference>
<evidence type="ECO:0000256" key="10">
    <source>
        <dbReference type="ARBA" id="ARBA00051823"/>
    </source>
</evidence>
<evidence type="ECO:0000256" key="3">
    <source>
        <dbReference type="ARBA" id="ARBA00037926"/>
    </source>
</evidence>
<evidence type="ECO:0000256" key="7">
    <source>
        <dbReference type="ARBA" id="ARBA00050849"/>
    </source>
</evidence>
<comment type="catalytic activity">
    <reaction evidence="11">
        <text>serotonin + hexadecanoyl-CoA = N-hexadecanoyl-serotonin + CoA + H(+)</text>
        <dbReference type="Rhea" id="RHEA:51384"/>
        <dbReference type="ChEBI" id="CHEBI:15378"/>
        <dbReference type="ChEBI" id="CHEBI:57287"/>
        <dbReference type="ChEBI" id="CHEBI:57379"/>
        <dbReference type="ChEBI" id="CHEBI:134059"/>
        <dbReference type="ChEBI" id="CHEBI:350546"/>
    </reaction>
    <physiologicalReaction direction="left-to-right" evidence="11">
        <dbReference type="Rhea" id="RHEA:51385"/>
    </physiologicalReaction>
</comment>
<comment type="similarity">
    <text evidence="4">Belongs to the acetyltransferase family. AANAT subfamily.</text>
</comment>
<evidence type="ECO:0000256" key="11">
    <source>
        <dbReference type="ARBA" id="ARBA00052178"/>
    </source>
</evidence>
<dbReference type="CDD" id="cd04301">
    <property type="entry name" value="NAT_SF"/>
    <property type="match status" value="1"/>
</dbReference>
<comment type="catalytic activity">
    <reaction evidence="13">
        <text>serotonin + acetyl-CoA = N-acetylserotonin + CoA + H(+)</text>
        <dbReference type="Rhea" id="RHEA:25217"/>
        <dbReference type="ChEBI" id="CHEBI:15378"/>
        <dbReference type="ChEBI" id="CHEBI:17697"/>
        <dbReference type="ChEBI" id="CHEBI:57287"/>
        <dbReference type="ChEBI" id="CHEBI:57288"/>
        <dbReference type="ChEBI" id="CHEBI:350546"/>
        <dbReference type="EC" id="2.3.1.87"/>
    </reaction>
    <physiologicalReaction direction="left-to-right" evidence="13">
        <dbReference type="Rhea" id="RHEA:25218"/>
    </physiologicalReaction>
</comment>
<dbReference type="GO" id="GO:0004059">
    <property type="term" value="F:aralkylamine N-acetyltransferase activity"/>
    <property type="evidence" value="ECO:0007669"/>
    <property type="project" value="UniProtKB-EC"/>
</dbReference>
<comment type="catalytic activity">
    <reaction evidence="10">
        <text>serotonin + (9Z)-octadecenoyl-CoA = N-(9Z-octadecenoyl)-serotonin + CoA + H(+)</text>
        <dbReference type="Rhea" id="RHEA:51392"/>
        <dbReference type="ChEBI" id="CHEBI:15378"/>
        <dbReference type="ChEBI" id="CHEBI:57287"/>
        <dbReference type="ChEBI" id="CHEBI:57387"/>
        <dbReference type="ChEBI" id="CHEBI:134064"/>
        <dbReference type="ChEBI" id="CHEBI:350546"/>
    </reaction>
    <physiologicalReaction direction="left-to-right" evidence="10">
        <dbReference type="Rhea" id="RHEA:51393"/>
    </physiologicalReaction>
</comment>
<dbReference type="PANTHER" id="PTHR20905">
    <property type="entry name" value="N-ACETYLTRANSFERASE-RELATED"/>
    <property type="match status" value="1"/>
</dbReference>
<organism evidence="15 16">
    <name type="scientific">Plutella xylostella</name>
    <name type="common">Diamondback moth</name>
    <name type="synonym">Plutella maculipennis</name>
    <dbReference type="NCBI Taxonomy" id="51655"/>
    <lineage>
        <taxon>Eukaryota</taxon>
        <taxon>Metazoa</taxon>
        <taxon>Ecdysozoa</taxon>
        <taxon>Arthropoda</taxon>
        <taxon>Hexapoda</taxon>
        <taxon>Insecta</taxon>
        <taxon>Pterygota</taxon>
        <taxon>Neoptera</taxon>
        <taxon>Endopterygota</taxon>
        <taxon>Lepidoptera</taxon>
        <taxon>Glossata</taxon>
        <taxon>Ditrysia</taxon>
        <taxon>Yponomeutoidea</taxon>
        <taxon>Plutellidae</taxon>
        <taxon>Plutella</taxon>
    </lineage>
</organism>
<dbReference type="SUPFAM" id="SSF55729">
    <property type="entry name" value="Acyl-CoA N-acyltransferases (Nat)"/>
    <property type="match status" value="1"/>
</dbReference>
<evidence type="ECO:0000256" key="4">
    <source>
        <dbReference type="ARBA" id="ARBA00038182"/>
    </source>
</evidence>
<comment type="caution">
    <text evidence="15">The sequence shown here is derived from an EMBL/GenBank/DDBJ whole genome shotgun (WGS) entry which is preliminary data.</text>
</comment>
<sequence>MAAKSSYSVEPITRDDVQQVMELLKITFYKDEPMNRAIGLCDGGAPCLELDDYCQHSMLEGMTYKAVDAEGNIAGVIISGDCPLTESIIEDMRTQTKNCKNLKFQKILHVLTRREEYSRLWERYPHDQHIVEVKVVATHPDWRKRGVMNALLARTESAVKQKGIRLLRMDTSSAYSAMSAERLGFTCVYRQKYSEIKIDGETLVEPSAPHLEDRVYVKELF</sequence>
<accession>A0A8S4DPV3</accession>
<comment type="catalytic activity">
    <reaction evidence="8">
        <text>serotonin + (5Z,8Z,11Z,14Z)-eicosatetraenoyl-CoA = N-[(5Z,8Z,11Z,14Z)-eicosatetraenoyl]-serotonin + CoA + H(+)</text>
        <dbReference type="Rhea" id="RHEA:51396"/>
        <dbReference type="ChEBI" id="CHEBI:15378"/>
        <dbReference type="ChEBI" id="CHEBI:57287"/>
        <dbReference type="ChEBI" id="CHEBI:57368"/>
        <dbReference type="ChEBI" id="CHEBI:132255"/>
        <dbReference type="ChEBI" id="CHEBI:350546"/>
    </reaction>
    <physiologicalReaction direction="left-to-right" evidence="8">
        <dbReference type="Rhea" id="RHEA:51397"/>
    </physiologicalReaction>
</comment>
<name>A0A8S4DPV3_PLUXY</name>
<evidence type="ECO:0000256" key="9">
    <source>
        <dbReference type="ARBA" id="ARBA00051711"/>
    </source>
</evidence>
<evidence type="ECO:0000256" key="12">
    <source>
        <dbReference type="ARBA" id="ARBA00052335"/>
    </source>
</evidence>
<proteinExistence type="inferred from homology"/>
<dbReference type="Pfam" id="PF00583">
    <property type="entry name" value="Acetyltransf_1"/>
    <property type="match status" value="1"/>
</dbReference>
<evidence type="ECO:0000313" key="15">
    <source>
        <dbReference type="EMBL" id="CAG9101122.1"/>
    </source>
</evidence>
<evidence type="ECO:0000256" key="1">
    <source>
        <dbReference type="ARBA" id="ARBA00022679"/>
    </source>
</evidence>
<keyword evidence="2" id="KW-0012">Acyltransferase</keyword>
<evidence type="ECO:0000256" key="5">
    <source>
        <dbReference type="ARBA" id="ARBA00039114"/>
    </source>
</evidence>
<protein>
    <recommendedName>
        <fullName evidence="5">aralkylamine N-acetyltransferase</fullName>
        <ecNumber evidence="5">2.3.1.87</ecNumber>
    </recommendedName>
</protein>
<keyword evidence="1" id="KW-0808">Transferase</keyword>
<reference evidence="15" key="1">
    <citation type="submission" date="2020-11" db="EMBL/GenBank/DDBJ databases">
        <authorList>
            <person name="Whiteford S."/>
        </authorList>
    </citation>
    <scope>NUCLEOTIDE SEQUENCE</scope>
</reference>